<reference evidence="2 3" key="1">
    <citation type="submission" date="2016-04" db="EMBL/GenBank/DDBJ databases">
        <title>Genome analyses suggest a sexual origin of heterokaryosis in a supposedly ancient asexual fungus.</title>
        <authorList>
            <person name="Ropars J."/>
            <person name="Sedzielewska K."/>
            <person name="Noel J."/>
            <person name="Charron P."/>
            <person name="Farinelli L."/>
            <person name="Marton T."/>
            <person name="Kruger M."/>
            <person name="Pelin A."/>
            <person name="Brachmann A."/>
            <person name="Corradi N."/>
        </authorList>
    </citation>
    <scope>NUCLEOTIDE SEQUENCE [LARGE SCALE GENOMIC DNA]</scope>
    <source>
        <strain evidence="2 3">C2</strain>
    </source>
</reference>
<organism evidence="2 3">
    <name type="scientific">Rhizophagus irregularis</name>
    <dbReference type="NCBI Taxonomy" id="588596"/>
    <lineage>
        <taxon>Eukaryota</taxon>
        <taxon>Fungi</taxon>
        <taxon>Fungi incertae sedis</taxon>
        <taxon>Mucoromycota</taxon>
        <taxon>Glomeromycotina</taxon>
        <taxon>Glomeromycetes</taxon>
        <taxon>Glomerales</taxon>
        <taxon>Glomeraceae</taxon>
        <taxon>Rhizophagus</taxon>
    </lineage>
</organism>
<dbReference type="Pfam" id="PF00075">
    <property type="entry name" value="RNase_H"/>
    <property type="match status" value="1"/>
</dbReference>
<evidence type="ECO:0000313" key="2">
    <source>
        <dbReference type="EMBL" id="PKK58595.1"/>
    </source>
</evidence>
<comment type="caution">
    <text evidence="2">The sequence shown here is derived from an EMBL/GenBank/DDBJ whole genome shotgun (WGS) entry which is preliminary data.</text>
</comment>
<protein>
    <recommendedName>
        <fullName evidence="1">RNase H type-1 domain-containing protein</fullName>
    </recommendedName>
</protein>
<name>A0A2N1MAD5_9GLOM</name>
<sequence>MQLDEISQIDKVLYDNNRKIINHNNLTMQEEYKFNTYKLEEINQENWESLNNKVKNIKKDLENIGERIKHKQIREKIIKRQQLAISNPGSFIRKIFENKKRHVIDFSRLVCKHEEEIDIIVDKEEIKNKVYVHYKEWTKKRSIDMNEWDYWKHEYEPRTDIDECIYESLMEQIELSEFEEILASTNNWRAPGISGITYDFMKHSGNVMKGKLVDLMNSCLKTRKFPKDWLKGQIFPIPKKEDWGGDISITRPITLLDFFRLSDIKANPKKYELLVIGNKIEDEEEENQVLLDGCSVKINNSEEGARFLGVWFSAQANFKSHNRIIEDCVKRLTNVMRWKKLTAKECIYLWNTVIIPVVEYQLQCTVLNKVLIEKLDSKIRSVIKQKCGLAAHTSNSVIHDKDFLGCKSVEALQKESLVKSILYCINHEGLLGKIMKIKIASIKEIIWFNGCIFNDIKHIFNNRKQIWLLEGLKVLAEDNFKLCNHNRLHGHVVSGGHMSIDEMIDKNILSCSVKSLSSVNIMYITQLIDENNRLKTWRQVTAEAGRSSKGKIPRWFKELEDKLMKNDQREVFACYELISEVYDLYNNNVILRDSWEKFNEIYIGREYDDLIEFDNRFKLIEKCFVGGQGFRLLEKEYLDLVDVNQSDLKIYTDGSKKEYVNGIGWVIFNGDKILSKGRLKIKGNYEVWELELVAIVAALMIVNKGSSVKIITDSKIVKDLWDKLVEVKNGIWSTRRIWNVKFSGIWKWVRYVVKYLDLNISVYKIKGHSGDLGNEMADSLSKLALRETEGSLITYLNIPEDMSWEYNLYWRRELIKEAPRDFMKEFNQRYYKAAWLSLDVSRTLRVNILDAQIDWKNSYMIIMEEYKGDITDSNNKTVAYKLKNFLEILPTMTLLNKRNPEVYRSGKCVRCQFMMESWTHLWICKENETSIIQIINQAFEILKEKLDNQNFRLDFNYYARLLQILNDRSYSIFNGRIFHEAIKGMINSRLYLNISDPIFTTAIKGFVRDIHILARDVIWVERCKEVNKWERSVGISRIVKKNCKLETSSLPSIGSNSKHRNQFIYDVSQRWLGSYLANMEHRKNLWFSLDISDLWSYHNLVKFRSSKYALNYSILD</sequence>
<evidence type="ECO:0000259" key="1">
    <source>
        <dbReference type="PROSITE" id="PS50879"/>
    </source>
</evidence>
<dbReference type="EMBL" id="LLXL01003499">
    <property type="protein sequence ID" value="PKK58595.1"/>
    <property type="molecule type" value="Genomic_DNA"/>
</dbReference>
<reference evidence="2 3" key="2">
    <citation type="submission" date="2017-10" db="EMBL/GenBank/DDBJ databases">
        <title>Extensive intraspecific genome diversity in a model arbuscular mycorrhizal fungus.</title>
        <authorList>
            <person name="Chen E.C.H."/>
            <person name="Morin E."/>
            <person name="Baudet D."/>
            <person name="Noel J."/>
            <person name="Ndikumana S."/>
            <person name="Charron P."/>
            <person name="St-Onge C."/>
            <person name="Giorgi J."/>
            <person name="Grigoriev I.V."/>
            <person name="Roux C."/>
            <person name="Martin F.M."/>
            <person name="Corradi N."/>
        </authorList>
    </citation>
    <scope>NUCLEOTIDE SEQUENCE [LARGE SCALE GENOMIC DNA]</scope>
    <source>
        <strain evidence="2 3">C2</strain>
    </source>
</reference>
<dbReference type="VEuPathDB" id="FungiDB:FUN_017548"/>
<dbReference type="InterPro" id="IPR002156">
    <property type="entry name" value="RNaseH_domain"/>
</dbReference>
<dbReference type="SUPFAM" id="SSF53098">
    <property type="entry name" value="Ribonuclease H-like"/>
    <property type="match status" value="1"/>
</dbReference>
<feature type="domain" description="RNase H type-1" evidence="1">
    <location>
        <begin position="644"/>
        <end position="786"/>
    </location>
</feature>
<dbReference type="VEuPathDB" id="FungiDB:RhiirA1_469061"/>
<gene>
    <name evidence="2" type="ORF">RhiirC2_857713</name>
</gene>
<dbReference type="Proteomes" id="UP000233469">
    <property type="component" value="Unassembled WGS sequence"/>
</dbReference>
<dbReference type="VEuPathDB" id="FungiDB:FUN_021857"/>
<dbReference type="Gene3D" id="3.30.420.10">
    <property type="entry name" value="Ribonuclease H-like superfamily/Ribonuclease H"/>
    <property type="match status" value="1"/>
</dbReference>
<dbReference type="CDD" id="cd09276">
    <property type="entry name" value="Rnase_HI_RT_non_LTR"/>
    <property type="match status" value="1"/>
</dbReference>
<evidence type="ECO:0000313" key="3">
    <source>
        <dbReference type="Proteomes" id="UP000233469"/>
    </source>
</evidence>
<dbReference type="VEuPathDB" id="FungiDB:RhiirFUN_026129"/>
<dbReference type="PROSITE" id="PS50879">
    <property type="entry name" value="RNASE_H_1"/>
    <property type="match status" value="1"/>
</dbReference>
<dbReference type="PANTHER" id="PTHR19446">
    <property type="entry name" value="REVERSE TRANSCRIPTASES"/>
    <property type="match status" value="1"/>
</dbReference>
<accession>A0A2N1MAD5</accession>
<dbReference type="GO" id="GO:0004523">
    <property type="term" value="F:RNA-DNA hybrid ribonuclease activity"/>
    <property type="evidence" value="ECO:0007669"/>
    <property type="project" value="InterPro"/>
</dbReference>
<dbReference type="InterPro" id="IPR036397">
    <property type="entry name" value="RNaseH_sf"/>
</dbReference>
<dbReference type="GO" id="GO:0003676">
    <property type="term" value="F:nucleic acid binding"/>
    <property type="evidence" value="ECO:0007669"/>
    <property type="project" value="InterPro"/>
</dbReference>
<dbReference type="VEuPathDB" id="FungiDB:RhiirFUN_007760"/>
<dbReference type="VEuPathDB" id="FungiDB:RhiirA1_475079"/>
<proteinExistence type="predicted"/>
<dbReference type="InterPro" id="IPR012337">
    <property type="entry name" value="RNaseH-like_sf"/>
</dbReference>
<dbReference type="AlphaFoldDB" id="A0A2N1MAD5"/>